<comment type="caution">
    <text evidence="5">The sequence shown here is derived from an EMBL/GenBank/DDBJ whole genome shotgun (WGS) entry which is preliminary data.</text>
</comment>
<dbReference type="EMBL" id="BMOM01000015">
    <property type="protein sequence ID" value="GGM11600.1"/>
    <property type="molecule type" value="Genomic_DNA"/>
</dbReference>
<gene>
    <name evidence="5" type="ORF">GCM10010841_20170</name>
</gene>
<dbReference type="PANTHER" id="PTHR30146">
    <property type="entry name" value="LACI-RELATED TRANSCRIPTIONAL REPRESSOR"/>
    <property type="match status" value="1"/>
</dbReference>
<dbReference type="Pfam" id="PF13377">
    <property type="entry name" value="Peripla_BP_3"/>
    <property type="match status" value="1"/>
</dbReference>
<sequence length="311" mass="34064">MQQAIEQLHYEPDLRAGGLRAGQSSIIGLIVGSILEPFFAQFARTATRVLADSGYTLIISENEYSAARELEELRRLYGLRVAGIMLRPGYGAESRDYLTRLTGRGVGIVEYDYAPPHSPYSSVTLDNPRAMYSAVEYLHGLGHRRIAALGTYHPVIHPEERSRTFPEAMNACGLRVYPEYQRVTLLTEDTAYSLTHELLGLPQPPTALIALAGTQAIGAYRAIRERGLQIPGDLSLLTFDDYPWTALVEPPITVMDQPVEEMARATTALMLAHLEGQPVSEHRMFPSRLIVRGSTAPPAAALAAAHGRAAG</sequence>
<dbReference type="PANTHER" id="PTHR30146:SF138">
    <property type="entry name" value="TRANSCRIPTIONAL REGULATORY PROTEIN"/>
    <property type="match status" value="1"/>
</dbReference>
<accession>A0ABQ2GTS3</accession>
<dbReference type="InterPro" id="IPR046335">
    <property type="entry name" value="LacI/GalR-like_sensor"/>
</dbReference>
<keyword evidence="3" id="KW-0804">Transcription</keyword>
<proteinExistence type="predicted"/>
<organism evidence="5 6">
    <name type="scientific">Deinococcus aerophilus</name>
    <dbReference type="NCBI Taxonomy" id="522488"/>
    <lineage>
        <taxon>Bacteria</taxon>
        <taxon>Thermotogati</taxon>
        <taxon>Deinococcota</taxon>
        <taxon>Deinococci</taxon>
        <taxon>Deinococcales</taxon>
        <taxon>Deinococcaceae</taxon>
        <taxon>Deinococcus</taxon>
    </lineage>
</organism>
<keyword evidence="2" id="KW-0238">DNA-binding</keyword>
<dbReference type="Gene3D" id="3.40.50.2300">
    <property type="match status" value="2"/>
</dbReference>
<dbReference type="CDD" id="cd06267">
    <property type="entry name" value="PBP1_LacI_sugar_binding-like"/>
    <property type="match status" value="1"/>
</dbReference>
<evidence type="ECO:0000313" key="5">
    <source>
        <dbReference type="EMBL" id="GGM11600.1"/>
    </source>
</evidence>
<evidence type="ECO:0000259" key="4">
    <source>
        <dbReference type="Pfam" id="PF13377"/>
    </source>
</evidence>
<feature type="domain" description="Transcriptional regulator LacI/GalR-like sensor" evidence="4">
    <location>
        <begin position="135"/>
        <end position="295"/>
    </location>
</feature>
<dbReference type="Proteomes" id="UP000661918">
    <property type="component" value="Unassembled WGS sequence"/>
</dbReference>
<evidence type="ECO:0000256" key="1">
    <source>
        <dbReference type="ARBA" id="ARBA00023015"/>
    </source>
</evidence>
<protein>
    <submittedName>
        <fullName evidence="5">LacI family transcriptional regulator</fullName>
    </submittedName>
</protein>
<reference evidence="6" key="1">
    <citation type="journal article" date="2019" name="Int. J. Syst. Evol. Microbiol.">
        <title>The Global Catalogue of Microorganisms (GCM) 10K type strain sequencing project: providing services to taxonomists for standard genome sequencing and annotation.</title>
        <authorList>
            <consortium name="The Broad Institute Genomics Platform"/>
            <consortium name="The Broad Institute Genome Sequencing Center for Infectious Disease"/>
            <person name="Wu L."/>
            <person name="Ma J."/>
        </authorList>
    </citation>
    <scope>NUCLEOTIDE SEQUENCE [LARGE SCALE GENOMIC DNA]</scope>
    <source>
        <strain evidence="6">JCM 15443</strain>
    </source>
</reference>
<name>A0ABQ2GTS3_9DEIO</name>
<evidence type="ECO:0000256" key="3">
    <source>
        <dbReference type="ARBA" id="ARBA00023163"/>
    </source>
</evidence>
<evidence type="ECO:0000313" key="6">
    <source>
        <dbReference type="Proteomes" id="UP000661918"/>
    </source>
</evidence>
<evidence type="ECO:0000256" key="2">
    <source>
        <dbReference type="ARBA" id="ARBA00023125"/>
    </source>
</evidence>
<dbReference type="SUPFAM" id="SSF53822">
    <property type="entry name" value="Periplasmic binding protein-like I"/>
    <property type="match status" value="1"/>
</dbReference>
<keyword evidence="6" id="KW-1185">Reference proteome</keyword>
<dbReference type="InterPro" id="IPR028082">
    <property type="entry name" value="Peripla_BP_I"/>
</dbReference>
<keyword evidence="1" id="KW-0805">Transcription regulation</keyword>